<dbReference type="Proteomes" id="UP000464186">
    <property type="component" value="Chromosome"/>
</dbReference>
<sequence length="162" mass="17415">MNDEATPNRHASIERTVEWVDTDASGHQHNSAIMRWVESAEAELFRSLDLPEYFPSAPRVQQVVNFKSKLWFGQRVTATVGIQRLGRTSITYGFEVHGHAHAGSEAGIAAFGTVTVAHVPSGSAAAQPWPANIREAVSPHRLDNGGLESGGLESSGMVSSLP</sequence>
<feature type="compositionally biased region" description="Low complexity" evidence="1">
    <location>
        <begin position="150"/>
        <end position="162"/>
    </location>
</feature>
<dbReference type="KEGG" id="psey:GU243_00290"/>
<keyword evidence="3" id="KW-1185">Reference proteome</keyword>
<name>A0A6P1ND30_9MICC</name>
<dbReference type="CDD" id="cd00586">
    <property type="entry name" value="4HBT"/>
    <property type="match status" value="1"/>
</dbReference>
<dbReference type="Gene3D" id="3.10.129.10">
    <property type="entry name" value="Hotdog Thioesterase"/>
    <property type="match status" value="1"/>
</dbReference>
<evidence type="ECO:0000313" key="3">
    <source>
        <dbReference type="Proteomes" id="UP000464186"/>
    </source>
</evidence>
<feature type="region of interest" description="Disordered" evidence="1">
    <location>
        <begin position="140"/>
        <end position="162"/>
    </location>
</feature>
<evidence type="ECO:0000256" key="1">
    <source>
        <dbReference type="SAM" id="MobiDB-lite"/>
    </source>
</evidence>
<organism evidence="2 3">
    <name type="scientific">Pseudarthrobacter psychrotolerans</name>
    <dbReference type="NCBI Taxonomy" id="2697569"/>
    <lineage>
        <taxon>Bacteria</taxon>
        <taxon>Bacillati</taxon>
        <taxon>Actinomycetota</taxon>
        <taxon>Actinomycetes</taxon>
        <taxon>Micrococcales</taxon>
        <taxon>Micrococcaceae</taxon>
        <taxon>Pseudarthrobacter</taxon>
    </lineage>
</organism>
<dbReference type="EMBL" id="CP047898">
    <property type="protein sequence ID" value="QHK18485.1"/>
    <property type="molecule type" value="Genomic_DNA"/>
</dbReference>
<evidence type="ECO:0000313" key="2">
    <source>
        <dbReference type="EMBL" id="QHK18485.1"/>
    </source>
</evidence>
<dbReference type="Pfam" id="PF13279">
    <property type="entry name" value="4HBT_2"/>
    <property type="match status" value="1"/>
</dbReference>
<dbReference type="InterPro" id="IPR029069">
    <property type="entry name" value="HotDog_dom_sf"/>
</dbReference>
<reference evidence="2 3" key="1">
    <citation type="submission" date="2020-01" db="EMBL/GenBank/DDBJ databases">
        <title>Pseudarthrobacter psychrotolerans sp. nov., isolated from antarctic soil.</title>
        <authorList>
            <person name="Shin Y."/>
            <person name="Park W."/>
        </authorList>
    </citation>
    <scope>NUCLEOTIDE SEQUENCE [LARGE SCALE GENOMIC DNA]</scope>
    <source>
        <strain evidence="2 3">YJ56</strain>
    </source>
</reference>
<proteinExistence type="predicted"/>
<accession>A0A6P1ND30</accession>
<dbReference type="AlphaFoldDB" id="A0A6P1ND30"/>
<protein>
    <submittedName>
        <fullName evidence="2">Acyl-CoA thioesterase</fullName>
    </submittedName>
</protein>
<gene>
    <name evidence="2" type="ORF">GU243_00290</name>
</gene>
<dbReference type="SUPFAM" id="SSF54637">
    <property type="entry name" value="Thioesterase/thiol ester dehydrase-isomerase"/>
    <property type="match status" value="1"/>
</dbReference>